<dbReference type="InterPro" id="IPR038177">
    <property type="entry name" value="IAT_beta_sf"/>
</dbReference>
<dbReference type="InterPro" id="IPR008964">
    <property type="entry name" value="Invasin/intimin_cell_adhesion"/>
</dbReference>
<dbReference type="InterPro" id="IPR013783">
    <property type="entry name" value="Ig-like_fold"/>
</dbReference>
<feature type="domain" description="Big-1" evidence="2">
    <location>
        <begin position="1072"/>
        <end position="1167"/>
    </location>
</feature>
<dbReference type="InterPro" id="IPR015217">
    <property type="entry name" value="Invasin_dom_3"/>
</dbReference>
<feature type="domain" description="Big-1" evidence="2">
    <location>
        <begin position="875"/>
        <end position="968"/>
    </location>
</feature>
<evidence type="ECO:0000313" key="4">
    <source>
        <dbReference type="Proteomes" id="UP000464054"/>
    </source>
</evidence>
<reference evidence="4" key="1">
    <citation type="submission" date="2019-11" db="EMBL/GenBank/DDBJ databases">
        <authorList>
            <person name="Jee S."/>
        </authorList>
    </citation>
    <scope>NUCLEOTIDE SEQUENCE [LARGE SCALE GENOMIC DNA]</scope>
    <source>
        <strain evidence="4">PZ1</strain>
    </source>
</reference>
<feature type="domain" description="Big-1" evidence="2">
    <location>
        <begin position="1171"/>
        <end position="1264"/>
    </location>
</feature>
<sequence length="1477" mass="152869">MLRSTATNQINHSVEQWLSQFGTARVKINSNNKLDGSAADILIPLYDQKDAMLFTQLGARNKDSRNTVNVGIGFRTFNNNWMYGVNSFLDNDITGKNRRISLGAEAWTDYLKLSANSYFGITDWHQSRDFNGYNERPADGYDIRAEAYLPSYPQIGGKLMYEKYRGENVALFGKENQQKNPYAATIGVNYTPFPLLTVGTEHRTGKGGQEDNNISLQLNYSFGNSWQYHISPSALATHRVVSGNRYNLVERNNHIVLDYQKKDEIQLTLPESIQGNTGDTATVTASVTGKHALERIEWSAAPLVAAGGKLTPTSINTVAITLPPYQHSGGNNTNHYQLTAFAYDVEGNQSNQAVTEIKVDEQEISAARSTTTATPNILPADGQATSLIAITLRDNNNNPVSGVASQLVLSTIFTANTMQQRQIEANKDIHIGTITESSAGVYHSTLTAGSQIGIVTIQPSINEQKLQTANVSLIANENSAAVTSLTPDVATAQADNMTPVTFTATVKDSSGHLAPNTDISFTTTDGTLSQTTAITNASGEATVSLTSATIGDITVTAKVNNNAADTGKSATVAFINANVVSLTPDVTTAIADNFTPITFTATVRDTLGNLVPNADVGFTNSSGTLSQPIAITNANGEATVSLTSATIGDITVTAKVNNNAADTGKSATVAFTADVTTAIVTSLTPDITTAQADNMTPVTFTATVKDSSGHLAPNTDISFTTTDGTLSQTTAITNASGEATVSLTSATIGDITVTAKVNNNAADTGKSATVAFISNVVVFSMMPNTATAQADNMTPVTFTATVKDSSGHLAPNTDISFTTTDGTLSQTTAITNASGEATVSLTSATIGDITVTAKVNNNAADTGKSATVAFINANVVSLTPDVTTAIADNFTPITFTATVRDTLGNLVPNADVGFTNSSGTLSQPIAITNANGEATVSLTSATIGDITVTAKVNNNAADTGKSATVAFTADVTTAIVTSLTPDITTAQADNMTPVTFTATVKDSSGHLAPNTDISFTTTDGTLSQTTAITNASGEATVSLTSATIGDITVTAKVNNNAADTGKSATVAFISNVVVFSMMPNTATAQADNMTPVTFTATVKDSSGHLAPNTDISFTTTDGTLSQTTAITNASGEATVSLTSATIGDITVTAKVNNNAADTGKSATVAFINANVVSLTPDVTTAIADNFTPITFTATVRDTLGNLVPNADVGFTNSSGTLSQPIAITNANGEATVSLTNTTIGDTLVTAKVNNNAADAGKSATVAFTADVTTAIVTSLTPDITTAQADNMTPVTFTATVKDSSGHLVPNTDISFTTTDGTLSQTTAITNANGEATVSLTSATIGDITVTAKVNNNAADTGKSATVAFTADVTAVIVTDIEPEFPTAAIGFNFISITATVKDSSGHFVENANVRFDTTHGNISPQQIVTTDVNGQATVNLSGSTPGNAIVTAKVDSNPNDIGRSTTVTFVPEIVRTIPNPE</sequence>
<dbReference type="Pfam" id="PF02369">
    <property type="entry name" value="Big_1"/>
    <property type="match status" value="10"/>
</dbReference>
<dbReference type="GO" id="GO:0009279">
    <property type="term" value="C:cell outer membrane"/>
    <property type="evidence" value="ECO:0007669"/>
    <property type="project" value="TreeGrafter"/>
</dbReference>
<dbReference type="PANTHER" id="PTHR39576">
    <property type="entry name" value="ATTACHING AND EFFACING PROTEIN HOMOLOG-RELATED-RELATED"/>
    <property type="match status" value="1"/>
</dbReference>
<evidence type="ECO:0000313" key="3">
    <source>
        <dbReference type="EMBL" id="QHQ24514.1"/>
    </source>
</evidence>
<dbReference type="Proteomes" id="UP000464054">
    <property type="component" value="Chromosome"/>
</dbReference>
<feature type="domain" description="Big-1" evidence="2">
    <location>
        <begin position="776"/>
        <end position="871"/>
    </location>
</feature>
<dbReference type="Pfam" id="PF09134">
    <property type="entry name" value="Invasin_D3"/>
    <property type="match status" value="1"/>
</dbReference>
<protein>
    <recommendedName>
        <fullName evidence="2">Big-1 domain-containing protein</fullName>
    </recommendedName>
</protein>
<dbReference type="Gene3D" id="2.40.160.160">
    <property type="entry name" value="Inverse autotransporter, beta-domain"/>
    <property type="match status" value="1"/>
</dbReference>
<dbReference type="FunFam" id="2.40.160.160:FF:000001">
    <property type="entry name" value="Intimin-like inverse autotransporter SinH"/>
    <property type="match status" value="1"/>
</dbReference>
<feature type="domain" description="Big-1" evidence="2">
    <location>
        <begin position="579"/>
        <end position="672"/>
    </location>
</feature>
<comment type="similarity">
    <text evidence="1">Belongs to the intimin/invasin family.</text>
</comment>
<dbReference type="PROSITE" id="PS51127">
    <property type="entry name" value="BIG1"/>
    <property type="match status" value="10"/>
</dbReference>
<dbReference type="SUPFAM" id="SSF49373">
    <property type="entry name" value="Invasin/intimin cell-adhesion fragments"/>
    <property type="match status" value="11"/>
</dbReference>
<proteinExistence type="inferred from homology"/>
<accession>A0AAP9IHB2</accession>
<dbReference type="InterPro" id="IPR024519">
    <property type="entry name" value="IAT_beta"/>
</dbReference>
<dbReference type="InterPro" id="IPR051715">
    <property type="entry name" value="Intimin-Invasin_domain"/>
</dbReference>
<dbReference type="GO" id="GO:0007155">
    <property type="term" value="P:cell adhesion"/>
    <property type="evidence" value="ECO:0007669"/>
    <property type="project" value="InterPro"/>
</dbReference>
<gene>
    <name evidence="3" type="ORF">GMX10_10895</name>
</gene>
<evidence type="ECO:0000259" key="2">
    <source>
        <dbReference type="PROSITE" id="PS51127"/>
    </source>
</evidence>
<organism evidence="3 4">
    <name type="scientific">Pectobacterium parvum</name>
    <dbReference type="NCBI Taxonomy" id="2778550"/>
    <lineage>
        <taxon>Bacteria</taxon>
        <taxon>Pseudomonadati</taxon>
        <taxon>Pseudomonadota</taxon>
        <taxon>Gammaproteobacteria</taxon>
        <taxon>Enterobacterales</taxon>
        <taxon>Pectobacteriaceae</taxon>
        <taxon>Pectobacterium</taxon>
    </lineage>
</organism>
<dbReference type="PRINTS" id="PR01369">
    <property type="entry name" value="INTIMIN"/>
</dbReference>
<dbReference type="EMBL" id="CP046377">
    <property type="protein sequence ID" value="QHQ24514.1"/>
    <property type="molecule type" value="Genomic_DNA"/>
</dbReference>
<dbReference type="SMART" id="SM00634">
    <property type="entry name" value="BID_1"/>
    <property type="match status" value="10"/>
</dbReference>
<dbReference type="Gene3D" id="2.60.40.10">
    <property type="entry name" value="Immunoglobulins"/>
    <property type="match status" value="11"/>
</dbReference>
<feature type="domain" description="Big-1" evidence="2">
    <location>
        <begin position="680"/>
        <end position="773"/>
    </location>
</feature>
<dbReference type="InterPro" id="IPR003344">
    <property type="entry name" value="Big_1_dom"/>
</dbReference>
<feature type="domain" description="Big-1" evidence="2">
    <location>
        <begin position="1272"/>
        <end position="1365"/>
    </location>
</feature>
<feature type="domain" description="Big-1" evidence="2">
    <location>
        <begin position="1372"/>
        <end position="1466"/>
    </location>
</feature>
<evidence type="ECO:0000256" key="1">
    <source>
        <dbReference type="ARBA" id="ARBA00010116"/>
    </source>
</evidence>
<feature type="domain" description="Big-1" evidence="2">
    <location>
        <begin position="976"/>
        <end position="1069"/>
    </location>
</feature>
<feature type="domain" description="Big-1" evidence="2">
    <location>
        <begin position="482"/>
        <end position="575"/>
    </location>
</feature>
<dbReference type="InterPro" id="IPR003535">
    <property type="entry name" value="Intimin/invasin_bac"/>
</dbReference>
<dbReference type="Pfam" id="PF11924">
    <property type="entry name" value="IAT_beta"/>
    <property type="match status" value="1"/>
</dbReference>
<name>A0AAP9IHB2_9GAMM</name>
<dbReference type="PANTHER" id="PTHR39576:SF2">
    <property type="entry name" value="ATTACHING AND EFFACING PROTEIN HOMOLOG-RELATED"/>
    <property type="match status" value="1"/>
</dbReference>